<dbReference type="SUPFAM" id="SSF53474">
    <property type="entry name" value="alpha/beta-Hydrolases"/>
    <property type="match status" value="2"/>
</dbReference>
<feature type="chain" id="PRO_5005118095" description="Carboxypeptidase" evidence="2">
    <location>
        <begin position="26"/>
        <end position="612"/>
    </location>
</feature>
<evidence type="ECO:0000256" key="3">
    <source>
        <dbReference type="SAM" id="MobiDB-lite"/>
    </source>
</evidence>
<dbReference type="PANTHER" id="PTHR11802:SF201">
    <property type="entry name" value="CARBOXYPEPTIDASE"/>
    <property type="match status" value="1"/>
</dbReference>
<dbReference type="InterPro" id="IPR033124">
    <property type="entry name" value="Ser_caboxypep_his_AS"/>
</dbReference>
<feature type="compositionally biased region" description="Basic and acidic residues" evidence="3">
    <location>
        <begin position="414"/>
        <end position="423"/>
    </location>
</feature>
<reference evidence="4" key="1">
    <citation type="submission" date="2014-11" db="EMBL/GenBank/DDBJ databases">
        <authorList>
            <person name="Otto D Thomas"/>
            <person name="Naeem Raeece"/>
        </authorList>
    </citation>
    <scope>NUCLEOTIDE SEQUENCE</scope>
</reference>
<dbReference type="Gene3D" id="3.40.50.1820">
    <property type="entry name" value="alpha/beta hydrolase"/>
    <property type="match status" value="2"/>
</dbReference>
<evidence type="ECO:0000256" key="2">
    <source>
        <dbReference type="RuleBase" id="RU361156"/>
    </source>
</evidence>
<dbReference type="InterPro" id="IPR018202">
    <property type="entry name" value="Ser_caboxypep_ser_AS"/>
</dbReference>
<dbReference type="VEuPathDB" id="CryptoDB:Cvel_25594"/>
<dbReference type="Gene3D" id="3.40.50.12670">
    <property type="match status" value="1"/>
</dbReference>
<dbReference type="PROSITE" id="PS00131">
    <property type="entry name" value="CARBOXYPEPT_SER_SER"/>
    <property type="match status" value="1"/>
</dbReference>
<keyword evidence="2" id="KW-0645">Protease</keyword>
<dbReference type="InterPro" id="IPR001563">
    <property type="entry name" value="Peptidase_S10"/>
</dbReference>
<dbReference type="PROSITE" id="PS00560">
    <property type="entry name" value="CARBOXYPEPT_SER_HIS"/>
    <property type="match status" value="1"/>
</dbReference>
<keyword evidence="2" id="KW-0378">Hydrolase</keyword>
<dbReference type="FunFam" id="3.40.50.12670:FF:000002">
    <property type="entry name" value="Carboxypeptidase"/>
    <property type="match status" value="1"/>
</dbReference>
<dbReference type="InterPro" id="IPR029058">
    <property type="entry name" value="AB_hydrolase_fold"/>
</dbReference>
<dbReference type="PhylomeDB" id="A0A0G4HAN5"/>
<feature type="region of interest" description="Disordered" evidence="3">
    <location>
        <begin position="122"/>
        <end position="174"/>
    </location>
</feature>
<organism evidence="4">
    <name type="scientific">Chromera velia CCMP2878</name>
    <dbReference type="NCBI Taxonomy" id="1169474"/>
    <lineage>
        <taxon>Eukaryota</taxon>
        <taxon>Sar</taxon>
        <taxon>Alveolata</taxon>
        <taxon>Colpodellida</taxon>
        <taxon>Chromeraceae</taxon>
        <taxon>Chromera</taxon>
    </lineage>
</organism>
<proteinExistence type="inferred from homology"/>
<dbReference type="Pfam" id="PF00450">
    <property type="entry name" value="Peptidase_S10"/>
    <property type="match status" value="2"/>
</dbReference>
<dbReference type="EC" id="3.4.16.-" evidence="2"/>
<feature type="region of interest" description="Disordered" evidence="3">
    <location>
        <begin position="385"/>
        <end position="443"/>
    </location>
</feature>
<dbReference type="GO" id="GO:0006508">
    <property type="term" value="P:proteolysis"/>
    <property type="evidence" value="ECO:0007669"/>
    <property type="project" value="UniProtKB-KW"/>
</dbReference>
<feature type="compositionally biased region" description="Basic and acidic residues" evidence="3">
    <location>
        <begin position="146"/>
        <end position="155"/>
    </location>
</feature>
<dbReference type="AlphaFoldDB" id="A0A0G4HAN5"/>
<dbReference type="PANTHER" id="PTHR11802">
    <property type="entry name" value="SERINE PROTEASE FAMILY S10 SERINE CARBOXYPEPTIDASE"/>
    <property type="match status" value="1"/>
</dbReference>
<dbReference type="PRINTS" id="PR00724">
    <property type="entry name" value="CRBOXYPTASEC"/>
</dbReference>
<evidence type="ECO:0000256" key="1">
    <source>
        <dbReference type="ARBA" id="ARBA00009431"/>
    </source>
</evidence>
<comment type="similarity">
    <text evidence="1 2">Belongs to the peptidase S10 family.</text>
</comment>
<dbReference type="GO" id="GO:0004185">
    <property type="term" value="F:serine-type carboxypeptidase activity"/>
    <property type="evidence" value="ECO:0007669"/>
    <property type="project" value="UniProtKB-UniRule"/>
</dbReference>
<protein>
    <recommendedName>
        <fullName evidence="2">Carboxypeptidase</fullName>
        <ecNumber evidence="2">3.4.16.-</ecNumber>
    </recommendedName>
</protein>
<evidence type="ECO:0000313" key="4">
    <source>
        <dbReference type="EMBL" id="CEM40851.1"/>
    </source>
</evidence>
<sequence length="612" mass="67782">MRDLVALLVVSLFFLFLGVFPAVKAEEEADRITSLPGWEGDLPSRMWSGYVDVGGGARSLHYWLIEAEEEPEKAPLVLWMQGGPGASGMFGLLTEMGPFDLNDASLEGVRQEKGWTELLGSAEEEEAVPPVSLETTRRNRRLTPKLRGERERGEGGTEATEAGEKGFEGGEDRQKWSIEEVKEEEDLETSPKLLARKFSWSKKANMLFFESPAGVGFSRCFDSSGAPSLDACPVYTDESAALDNWEFLLGFFQKFGELKGRPFFITGESYAGIYVPMLAELVMKKPIEGVNLQGVMVGDGCTGKDSEGGCGVDSMHWFVEFMAGHGQVSQKTLGRVRAACGDSLRKRGWDKDENCKKAVTDFRNETGGFYEYHVYDTCFLRPVNSDSTSSEDGDTGTTLEWGGFGFPPPLDIGRAQRDRRGQRSVEGQTSRRRTSSEIGEENSARTVVRGAMNDYPCGGSAALGKWIHREDVKSALHVKGSWVEHDGWPEHYKSTKDDVRPIYKELMKAGVRVLIFFGDADPGVPFNGGEFWTSNAGLTESEGWRAWTVDGERQVGGYVTRYEEGLDFVTIRGAGHMVPQYKPEAAYVMFTTFLQDGALPEYDWNAPTPEPI</sequence>
<feature type="compositionally biased region" description="Basic and acidic residues" evidence="3">
    <location>
        <begin position="162"/>
        <end position="174"/>
    </location>
</feature>
<dbReference type="EMBL" id="CDMZ01002116">
    <property type="protein sequence ID" value="CEM40851.1"/>
    <property type="molecule type" value="Genomic_DNA"/>
</dbReference>
<accession>A0A0G4HAN5</accession>
<name>A0A0G4HAN5_9ALVE</name>
<keyword evidence="2" id="KW-0732">Signal</keyword>
<gene>
    <name evidence="4" type="ORF">Cvel_25594</name>
</gene>
<keyword evidence="2" id="KW-0121">Carboxypeptidase</keyword>
<feature type="signal peptide" evidence="2">
    <location>
        <begin position="1"/>
        <end position="25"/>
    </location>
</feature>